<dbReference type="OrthoDB" id="2236403at2"/>
<evidence type="ECO:0000313" key="4">
    <source>
        <dbReference type="Proteomes" id="UP000294854"/>
    </source>
</evidence>
<gene>
    <name evidence="3" type="ORF">C5L31_001825</name>
</gene>
<keyword evidence="4" id="KW-1185">Reference proteome</keyword>
<evidence type="ECO:0008006" key="5">
    <source>
        <dbReference type="Google" id="ProtNLM"/>
    </source>
</evidence>
<accession>A0A4R5NG27</accession>
<dbReference type="InterPro" id="IPR002559">
    <property type="entry name" value="Transposase_11"/>
</dbReference>
<dbReference type="PANTHER" id="PTHR33408:SF2">
    <property type="entry name" value="TRANSPOSASE DDE DOMAIN-CONTAINING PROTEIN"/>
    <property type="match status" value="1"/>
</dbReference>
<evidence type="ECO:0000259" key="2">
    <source>
        <dbReference type="Pfam" id="PF05598"/>
    </source>
</evidence>
<dbReference type="GO" id="GO:0006313">
    <property type="term" value="P:DNA transposition"/>
    <property type="evidence" value="ECO:0007669"/>
    <property type="project" value="InterPro"/>
</dbReference>
<name>A0A4R5NG27_9LACO</name>
<sequence length="396" mass="45879">FEFEFLVLSFYVGTVCPNLLILNHHKIRKLVPTVYKHYNNNQTILTFPIEFKINPNHIVVSISDFVDSIPTEILYPDADKFGRPKYSPAMMMKLLLFAYMRHTFSGRAIQEMAEENLPMKWLIGNPDEVPSYRSINRFRISQVAKGIIKKMFLQFHEQLSAYGLVDDESLFIDGTKIVADANKYSFVWRKSVERNDAKLEEKASALFDDMIQEKVNLATDAEGTLAKLDHAERELEHDIDDLDQKISAEKVIKGGSPSKQRRRKLKHFKHIITSDLKPRKQKYEDYLEILGNRNSFSKTDHDATFMRMKEDPMQNGQLKPGYNLQIGTQNQFVLFYDLNQRPADQRTLVPFLNQVQQRKATFRYVVADAGYGSEPNYDFVLKDFKATPLIPSMSLS</sequence>
<protein>
    <recommendedName>
        <fullName evidence="5">Transposase</fullName>
    </recommendedName>
</protein>
<evidence type="ECO:0000259" key="1">
    <source>
        <dbReference type="Pfam" id="PF01609"/>
    </source>
</evidence>
<dbReference type="PANTHER" id="PTHR33408">
    <property type="entry name" value="TRANSPOSASE"/>
    <property type="match status" value="1"/>
</dbReference>
<dbReference type="EMBL" id="PUFO01000091">
    <property type="protein sequence ID" value="TDG73189.1"/>
    <property type="molecule type" value="Genomic_DNA"/>
</dbReference>
<evidence type="ECO:0000313" key="3">
    <source>
        <dbReference type="EMBL" id="TDG73189.1"/>
    </source>
</evidence>
<dbReference type="GO" id="GO:0004803">
    <property type="term" value="F:transposase activity"/>
    <property type="evidence" value="ECO:0007669"/>
    <property type="project" value="InterPro"/>
</dbReference>
<feature type="domain" description="Transposase InsH N-terminal" evidence="2">
    <location>
        <begin position="50"/>
        <end position="139"/>
    </location>
</feature>
<dbReference type="Proteomes" id="UP000294854">
    <property type="component" value="Unassembled WGS sequence"/>
</dbReference>
<feature type="non-terminal residue" evidence="3">
    <location>
        <position position="1"/>
    </location>
</feature>
<dbReference type="Pfam" id="PF05598">
    <property type="entry name" value="DUF772"/>
    <property type="match status" value="1"/>
</dbReference>
<organism evidence="3 4">
    <name type="scientific">Secundilactobacillus malefermentans</name>
    <dbReference type="NCBI Taxonomy" id="176292"/>
    <lineage>
        <taxon>Bacteria</taxon>
        <taxon>Bacillati</taxon>
        <taxon>Bacillota</taxon>
        <taxon>Bacilli</taxon>
        <taxon>Lactobacillales</taxon>
        <taxon>Lactobacillaceae</taxon>
        <taxon>Secundilactobacillus</taxon>
    </lineage>
</organism>
<comment type="caution">
    <text evidence="3">The sequence shown here is derived from an EMBL/GenBank/DDBJ whole genome shotgun (WGS) entry which is preliminary data.</text>
</comment>
<dbReference type="GO" id="GO:0003677">
    <property type="term" value="F:DNA binding"/>
    <property type="evidence" value="ECO:0007669"/>
    <property type="project" value="InterPro"/>
</dbReference>
<feature type="domain" description="Transposase IS4-like" evidence="1">
    <location>
        <begin position="298"/>
        <end position="391"/>
    </location>
</feature>
<dbReference type="Pfam" id="PF01609">
    <property type="entry name" value="DDE_Tnp_1"/>
    <property type="match status" value="1"/>
</dbReference>
<proteinExistence type="predicted"/>
<reference evidence="3 4" key="1">
    <citation type="journal article" date="2019" name="Appl. Microbiol. Biotechnol.">
        <title>Uncovering carbohydrate metabolism through a genotype-phenotype association study of 56 lactic acid bacteria genomes.</title>
        <authorList>
            <person name="Buron-Moles G."/>
            <person name="Chailyan A."/>
            <person name="Dolejs I."/>
            <person name="Forster J."/>
            <person name="Miks M.H."/>
        </authorList>
    </citation>
    <scope>NUCLEOTIDE SEQUENCE [LARGE SCALE GENOMIC DNA]</scope>
    <source>
        <strain evidence="3 4">ATCC 49373</strain>
    </source>
</reference>
<dbReference type="InterPro" id="IPR008490">
    <property type="entry name" value="Transposase_InsH_N"/>
</dbReference>
<dbReference type="AlphaFoldDB" id="A0A4R5NG27"/>